<protein>
    <submittedName>
        <fullName evidence="2">Uncharacterized protein</fullName>
    </submittedName>
</protein>
<dbReference type="AlphaFoldDB" id="A0AAE1GD78"/>
<evidence type="ECO:0000256" key="1">
    <source>
        <dbReference type="SAM" id="Phobius"/>
    </source>
</evidence>
<keyword evidence="1" id="KW-0472">Membrane</keyword>
<feature type="transmembrane region" description="Helical" evidence="1">
    <location>
        <begin position="57"/>
        <end position="80"/>
    </location>
</feature>
<reference evidence="2" key="1">
    <citation type="submission" date="2023-10" db="EMBL/GenBank/DDBJ databases">
        <title>Genome assemblies of two species of porcelain crab, Petrolisthes cinctipes and Petrolisthes manimaculis (Anomura: Porcellanidae).</title>
        <authorList>
            <person name="Angst P."/>
        </authorList>
    </citation>
    <scope>NUCLEOTIDE SEQUENCE</scope>
    <source>
        <strain evidence="2">PB745_01</strain>
        <tissue evidence="2">Gill</tissue>
    </source>
</reference>
<accession>A0AAE1GD78</accession>
<dbReference type="EMBL" id="JAWQEG010000383">
    <property type="protein sequence ID" value="KAK3890849.1"/>
    <property type="molecule type" value="Genomic_DNA"/>
</dbReference>
<keyword evidence="1" id="KW-1133">Transmembrane helix</keyword>
<keyword evidence="3" id="KW-1185">Reference proteome</keyword>
<evidence type="ECO:0000313" key="3">
    <source>
        <dbReference type="Proteomes" id="UP001286313"/>
    </source>
</evidence>
<sequence length="92" mass="10646">MHAFSAHPHTHTTKDEDPLVFSGKRQLLEYNLVKETIDEVVEDNVTKMKVLLKFVNLYKYYTMNAFLPSLMMVAISYATLSFHLDDFQASLC</sequence>
<name>A0AAE1GD78_PETCI</name>
<gene>
    <name evidence="2" type="ORF">Pcinc_005211</name>
</gene>
<organism evidence="2 3">
    <name type="scientific">Petrolisthes cinctipes</name>
    <name type="common">Flat porcelain crab</name>
    <dbReference type="NCBI Taxonomy" id="88211"/>
    <lineage>
        <taxon>Eukaryota</taxon>
        <taxon>Metazoa</taxon>
        <taxon>Ecdysozoa</taxon>
        <taxon>Arthropoda</taxon>
        <taxon>Crustacea</taxon>
        <taxon>Multicrustacea</taxon>
        <taxon>Malacostraca</taxon>
        <taxon>Eumalacostraca</taxon>
        <taxon>Eucarida</taxon>
        <taxon>Decapoda</taxon>
        <taxon>Pleocyemata</taxon>
        <taxon>Anomura</taxon>
        <taxon>Galatheoidea</taxon>
        <taxon>Porcellanidae</taxon>
        <taxon>Petrolisthes</taxon>
    </lineage>
</organism>
<keyword evidence="1" id="KW-0812">Transmembrane</keyword>
<dbReference type="Proteomes" id="UP001286313">
    <property type="component" value="Unassembled WGS sequence"/>
</dbReference>
<comment type="caution">
    <text evidence="2">The sequence shown here is derived from an EMBL/GenBank/DDBJ whole genome shotgun (WGS) entry which is preliminary data.</text>
</comment>
<proteinExistence type="predicted"/>
<evidence type="ECO:0000313" key="2">
    <source>
        <dbReference type="EMBL" id="KAK3890849.1"/>
    </source>
</evidence>